<name>A0A1D7U2P2_9HYPH</name>
<feature type="compositionally biased region" description="Acidic residues" evidence="1">
    <location>
        <begin position="98"/>
        <end position="119"/>
    </location>
</feature>
<reference evidence="2 3" key="1">
    <citation type="journal article" date="2015" name="Antonie Van Leeuwenhoek">
        <title>Bosea vaviloviae sp. nov., a new species of slow-growing rhizobia isolated from nodules of the relict species Vavilovia formosa (Stev.) Fed.</title>
        <authorList>
            <person name="Safronova V.I."/>
            <person name="Kuznetsova I.G."/>
            <person name="Sazanova A.L."/>
            <person name="Kimeklis A.K."/>
            <person name="Belimov A.A."/>
            <person name="Andronov E.E."/>
            <person name="Pinaev A.G."/>
            <person name="Chizhevskaya E.P."/>
            <person name="Pukhaev A.R."/>
            <person name="Popov K.P."/>
            <person name="Willems A."/>
            <person name="Tikhonovich I.A."/>
        </authorList>
    </citation>
    <scope>NUCLEOTIDE SEQUENCE [LARGE SCALE GENOMIC DNA]</scope>
    <source>
        <strain evidence="2 3">Vaf18</strain>
    </source>
</reference>
<accession>A0A1D7U2P2</accession>
<feature type="region of interest" description="Disordered" evidence="1">
    <location>
        <begin position="1"/>
        <end position="30"/>
    </location>
</feature>
<dbReference type="AlphaFoldDB" id="A0A1D7U2P2"/>
<feature type="region of interest" description="Disordered" evidence="1">
    <location>
        <begin position="78"/>
        <end position="119"/>
    </location>
</feature>
<organism evidence="2 3">
    <name type="scientific">Bosea vaviloviae</name>
    <dbReference type="NCBI Taxonomy" id="1526658"/>
    <lineage>
        <taxon>Bacteria</taxon>
        <taxon>Pseudomonadati</taxon>
        <taxon>Pseudomonadota</taxon>
        <taxon>Alphaproteobacteria</taxon>
        <taxon>Hyphomicrobiales</taxon>
        <taxon>Boseaceae</taxon>
        <taxon>Bosea</taxon>
    </lineage>
</organism>
<dbReference type="KEGG" id="bvv:BHK69_15375"/>
<dbReference type="STRING" id="1526658.BHK69_15375"/>
<protein>
    <submittedName>
        <fullName evidence="2">Uncharacterized protein</fullName>
    </submittedName>
</protein>
<feature type="compositionally biased region" description="Low complexity" evidence="1">
    <location>
        <begin position="12"/>
        <end position="30"/>
    </location>
</feature>
<evidence type="ECO:0000256" key="1">
    <source>
        <dbReference type="SAM" id="MobiDB-lite"/>
    </source>
</evidence>
<evidence type="ECO:0000313" key="2">
    <source>
        <dbReference type="EMBL" id="AOO81649.1"/>
    </source>
</evidence>
<sequence length="119" mass="12204">MARGVARTSRKAGAAARPTEAGPAAEGGLTPLAYMLTMLRDESLEPKARFEIAKAAAPYVHAKLAAIEHSGGIALSHEDALAELDDEPRDGGAQDCGAQDDEPQGDEPEGEGDPPEAAG</sequence>
<dbReference type="Proteomes" id="UP000094969">
    <property type="component" value="Chromosome"/>
</dbReference>
<gene>
    <name evidence="2" type="ORF">BHK69_15375</name>
</gene>
<dbReference type="EMBL" id="CP017147">
    <property type="protein sequence ID" value="AOO81649.1"/>
    <property type="molecule type" value="Genomic_DNA"/>
</dbReference>
<proteinExistence type="predicted"/>
<evidence type="ECO:0000313" key="3">
    <source>
        <dbReference type="Proteomes" id="UP000094969"/>
    </source>
</evidence>
<keyword evidence="3" id="KW-1185">Reference proteome</keyword>